<reference evidence="2" key="1">
    <citation type="submission" date="2013-09" db="EMBL/GenBank/DDBJ databases">
        <title>Corchorus olitorius genome sequencing.</title>
        <authorList>
            <person name="Alam M."/>
            <person name="Haque M.S."/>
            <person name="Islam M.S."/>
            <person name="Emdad E.M."/>
            <person name="Islam M.M."/>
            <person name="Ahmed B."/>
            <person name="Halim A."/>
            <person name="Hossen Q.M.M."/>
            <person name="Hossain M.Z."/>
            <person name="Ahmed R."/>
            <person name="Khan M.M."/>
            <person name="Islam R."/>
            <person name="Rashid M.M."/>
            <person name="Khan S.A."/>
            <person name="Rahman M.S."/>
            <person name="Alam M."/>
            <person name="Yahiya A.S."/>
            <person name="Khan M.S."/>
            <person name="Azam M.S."/>
            <person name="Haque T."/>
            <person name="Lashkar M.Z.H."/>
            <person name="Akhand A.I."/>
            <person name="Morshed G."/>
            <person name="Roy S."/>
            <person name="Uddin K.S."/>
            <person name="Rabeya T."/>
            <person name="Hossain A.S."/>
            <person name="Chowdhury A."/>
            <person name="Snigdha A.R."/>
            <person name="Mortoza M.S."/>
            <person name="Matin S.A."/>
            <person name="Hoque S.M.E."/>
            <person name="Islam M.K."/>
            <person name="Roy D.K."/>
            <person name="Haider R."/>
            <person name="Moosa M.M."/>
            <person name="Elias S.M."/>
            <person name="Hasan A.M."/>
            <person name="Jahan S."/>
            <person name="Shafiuddin M."/>
            <person name="Mahmood N."/>
            <person name="Shommy N.S."/>
        </authorList>
    </citation>
    <scope>NUCLEOTIDE SEQUENCE [LARGE SCALE GENOMIC DNA]</scope>
    <source>
        <strain evidence="2">cv. O-4</strain>
    </source>
</reference>
<keyword evidence="2" id="KW-1185">Reference proteome</keyword>
<sequence length="113" mass="13027">MGTLTPQRRKLITRCQALPPGHRSYPFDSCIDPSLVSYQIFLLSPHRIQLAHHINKLGHHILKRINLPQGLINAIFRDQRARTQGHVVFRFLRIEIASLLGILGRHRDKAAKR</sequence>
<dbReference type="AlphaFoldDB" id="A0A1R3GMH2"/>
<protein>
    <submittedName>
        <fullName evidence="1">Uncharacterized protein</fullName>
    </submittedName>
</protein>
<accession>A0A1R3GMH2</accession>
<proteinExistence type="predicted"/>
<evidence type="ECO:0000313" key="1">
    <source>
        <dbReference type="EMBL" id="OMO59256.1"/>
    </source>
</evidence>
<name>A0A1R3GMH2_9ROSI</name>
<dbReference type="Proteomes" id="UP000187203">
    <property type="component" value="Unassembled WGS sequence"/>
</dbReference>
<evidence type="ECO:0000313" key="2">
    <source>
        <dbReference type="Proteomes" id="UP000187203"/>
    </source>
</evidence>
<comment type="caution">
    <text evidence="1">The sequence shown here is derived from an EMBL/GenBank/DDBJ whole genome shotgun (WGS) entry which is preliminary data.</text>
</comment>
<dbReference type="EMBL" id="AWUE01022209">
    <property type="protein sequence ID" value="OMO59256.1"/>
    <property type="molecule type" value="Genomic_DNA"/>
</dbReference>
<gene>
    <name evidence="1" type="ORF">COLO4_34264</name>
</gene>
<organism evidence="1 2">
    <name type="scientific">Corchorus olitorius</name>
    <dbReference type="NCBI Taxonomy" id="93759"/>
    <lineage>
        <taxon>Eukaryota</taxon>
        <taxon>Viridiplantae</taxon>
        <taxon>Streptophyta</taxon>
        <taxon>Embryophyta</taxon>
        <taxon>Tracheophyta</taxon>
        <taxon>Spermatophyta</taxon>
        <taxon>Magnoliopsida</taxon>
        <taxon>eudicotyledons</taxon>
        <taxon>Gunneridae</taxon>
        <taxon>Pentapetalae</taxon>
        <taxon>rosids</taxon>
        <taxon>malvids</taxon>
        <taxon>Malvales</taxon>
        <taxon>Malvaceae</taxon>
        <taxon>Grewioideae</taxon>
        <taxon>Apeibeae</taxon>
        <taxon>Corchorus</taxon>
    </lineage>
</organism>